<dbReference type="EMBL" id="JTDF01004320">
    <property type="protein sequence ID" value="KAF8566995.1"/>
    <property type="molecule type" value="Genomic_DNA"/>
</dbReference>
<organism evidence="1 2">
    <name type="scientific">Paragonimus westermani</name>
    <dbReference type="NCBI Taxonomy" id="34504"/>
    <lineage>
        <taxon>Eukaryota</taxon>
        <taxon>Metazoa</taxon>
        <taxon>Spiralia</taxon>
        <taxon>Lophotrochozoa</taxon>
        <taxon>Platyhelminthes</taxon>
        <taxon>Trematoda</taxon>
        <taxon>Digenea</taxon>
        <taxon>Plagiorchiida</taxon>
        <taxon>Troglotremata</taxon>
        <taxon>Troglotrematidae</taxon>
        <taxon>Paragonimus</taxon>
    </lineage>
</organism>
<dbReference type="Proteomes" id="UP000699462">
    <property type="component" value="Unassembled WGS sequence"/>
</dbReference>
<comment type="caution">
    <text evidence="1">The sequence shown here is derived from an EMBL/GenBank/DDBJ whole genome shotgun (WGS) entry which is preliminary data.</text>
</comment>
<accession>A0A8T0DGN8</accession>
<dbReference type="AlphaFoldDB" id="A0A8T0DGN8"/>
<proteinExistence type="predicted"/>
<protein>
    <submittedName>
        <fullName evidence="1">Uncharacterized protein</fullName>
    </submittedName>
</protein>
<evidence type="ECO:0000313" key="2">
    <source>
        <dbReference type="Proteomes" id="UP000699462"/>
    </source>
</evidence>
<gene>
    <name evidence="1" type="ORF">P879_05063</name>
</gene>
<evidence type="ECO:0000313" key="1">
    <source>
        <dbReference type="EMBL" id="KAF8566995.1"/>
    </source>
</evidence>
<keyword evidence="2" id="KW-1185">Reference proteome</keyword>
<reference evidence="1 2" key="1">
    <citation type="submission" date="2019-07" db="EMBL/GenBank/DDBJ databases">
        <title>Annotation for the trematode Paragonimus westermani.</title>
        <authorList>
            <person name="Choi Y.-J."/>
        </authorList>
    </citation>
    <scope>NUCLEOTIDE SEQUENCE [LARGE SCALE GENOMIC DNA]</scope>
    <source>
        <strain evidence="1">180907_Pwestermani</strain>
    </source>
</reference>
<sequence>MLIIFVQIFLHYFSIKPECVVYSFKTQHYSQPISIYVNTFIGIFKVFPQIFIELASYALPANLSQSAACFGHST</sequence>
<name>A0A8T0DGN8_9TREM</name>